<protein>
    <submittedName>
        <fullName evidence="3">Uncharacterized protein</fullName>
    </submittedName>
</protein>
<proteinExistence type="predicted"/>
<gene>
    <name evidence="3" type="ORF">NDU88_003668</name>
</gene>
<feature type="signal peptide" evidence="2">
    <location>
        <begin position="1"/>
        <end position="28"/>
    </location>
</feature>
<dbReference type="EMBL" id="JANPWB010000016">
    <property type="protein sequence ID" value="KAJ1083509.1"/>
    <property type="molecule type" value="Genomic_DNA"/>
</dbReference>
<evidence type="ECO:0000313" key="3">
    <source>
        <dbReference type="EMBL" id="KAJ1083509.1"/>
    </source>
</evidence>
<sequence length="262" mass="27747">MRRTDGSKVGRMVLLCFSCVCFASRGAALTVTAAVPERRSSPILHNRAVDRPVCFSEVGGGAAATSRPPHPTQARACTVPQLAAGPGREFSPSCGRWGTPAGHPESGPPAGKRTRPQPQVEGGRPRWPEHPVQVLTRPESAPTGARDPRAAPVRGEPPRRAAPARHAHSGPRAAQSGRGQAGGRGTRDVTYREAARWSSRNLTASEPQRLQGISGRADGASPLLLSNRTHLNQGSRSSEPGPRPRPTPHSTAGPPRDQHTRI</sequence>
<feature type="chain" id="PRO_5044000869" evidence="2">
    <location>
        <begin position="29"/>
        <end position="262"/>
    </location>
</feature>
<evidence type="ECO:0000256" key="1">
    <source>
        <dbReference type="SAM" id="MobiDB-lite"/>
    </source>
</evidence>
<keyword evidence="4" id="KW-1185">Reference proteome</keyword>
<reference evidence="3" key="1">
    <citation type="journal article" date="2022" name="bioRxiv">
        <title>Sequencing and chromosome-scale assembly of the giantPleurodeles waltlgenome.</title>
        <authorList>
            <person name="Brown T."/>
            <person name="Elewa A."/>
            <person name="Iarovenko S."/>
            <person name="Subramanian E."/>
            <person name="Araus A.J."/>
            <person name="Petzold A."/>
            <person name="Susuki M."/>
            <person name="Suzuki K.-i.T."/>
            <person name="Hayashi T."/>
            <person name="Toyoda A."/>
            <person name="Oliveira C."/>
            <person name="Osipova E."/>
            <person name="Leigh N.D."/>
            <person name="Simon A."/>
            <person name="Yun M.H."/>
        </authorList>
    </citation>
    <scope>NUCLEOTIDE SEQUENCE</scope>
    <source>
        <strain evidence="3">20211129_DDA</strain>
        <tissue evidence="3">Liver</tissue>
    </source>
</reference>
<evidence type="ECO:0000256" key="2">
    <source>
        <dbReference type="SAM" id="SignalP"/>
    </source>
</evidence>
<evidence type="ECO:0000313" key="4">
    <source>
        <dbReference type="Proteomes" id="UP001066276"/>
    </source>
</evidence>
<organism evidence="3 4">
    <name type="scientific">Pleurodeles waltl</name>
    <name type="common">Iberian ribbed newt</name>
    <dbReference type="NCBI Taxonomy" id="8319"/>
    <lineage>
        <taxon>Eukaryota</taxon>
        <taxon>Metazoa</taxon>
        <taxon>Chordata</taxon>
        <taxon>Craniata</taxon>
        <taxon>Vertebrata</taxon>
        <taxon>Euteleostomi</taxon>
        <taxon>Amphibia</taxon>
        <taxon>Batrachia</taxon>
        <taxon>Caudata</taxon>
        <taxon>Salamandroidea</taxon>
        <taxon>Salamandridae</taxon>
        <taxon>Pleurodelinae</taxon>
        <taxon>Pleurodeles</taxon>
    </lineage>
</organism>
<comment type="caution">
    <text evidence="3">The sequence shown here is derived from an EMBL/GenBank/DDBJ whole genome shotgun (WGS) entry which is preliminary data.</text>
</comment>
<feature type="region of interest" description="Disordered" evidence="1">
    <location>
        <begin position="83"/>
        <end position="262"/>
    </location>
</feature>
<name>A0AAV7KZM4_PLEWA</name>
<feature type="compositionally biased region" description="Basic and acidic residues" evidence="1">
    <location>
        <begin position="185"/>
        <end position="195"/>
    </location>
</feature>
<dbReference type="AlphaFoldDB" id="A0AAV7KZM4"/>
<feature type="compositionally biased region" description="Polar residues" evidence="1">
    <location>
        <begin position="224"/>
        <end position="234"/>
    </location>
</feature>
<accession>A0AAV7KZM4</accession>
<keyword evidence="2" id="KW-0732">Signal</keyword>
<feature type="compositionally biased region" description="Polar residues" evidence="1">
    <location>
        <begin position="198"/>
        <end position="208"/>
    </location>
</feature>
<dbReference type="Proteomes" id="UP001066276">
    <property type="component" value="Chromosome 12"/>
</dbReference>